<feature type="transmembrane region" description="Helical" evidence="1">
    <location>
        <begin position="180"/>
        <end position="199"/>
    </location>
</feature>
<evidence type="ECO:0000256" key="1">
    <source>
        <dbReference type="SAM" id="Phobius"/>
    </source>
</evidence>
<keyword evidence="1" id="KW-0472">Membrane</keyword>
<evidence type="ECO:0000313" key="2">
    <source>
        <dbReference type="EMBL" id="OEG72285.1"/>
    </source>
</evidence>
<comment type="caution">
    <text evidence="2">The sequence shown here is derived from an EMBL/GenBank/DDBJ whole genome shotgun (WGS) entry which is preliminary data.</text>
</comment>
<keyword evidence="1" id="KW-1133">Transmembrane helix</keyword>
<gene>
    <name evidence="2" type="ORF">BEL05_04705</name>
    <name evidence="3" type="ORF">BEL05_15905</name>
</gene>
<feature type="transmembrane region" description="Helical" evidence="1">
    <location>
        <begin position="87"/>
        <end position="106"/>
    </location>
</feature>
<feature type="transmembrane region" description="Helical" evidence="1">
    <location>
        <begin position="126"/>
        <end position="159"/>
    </location>
</feature>
<dbReference type="AlphaFoldDB" id="A0A1E5IP53"/>
<sequence length="348" mass="39799">MVQPNFAQLNIQKRLKLLASHPKSTWQSIKLIWANLTLPQRFYLIAIVLFFADSQLGTIAVITTIALMLEFWPLFTRLWHSLAGKAILLLFYAIVANFALVMTSSTVNEIVGVPASHFSYTHNFAILLFLPAWVIAISAIALLMAQIIVPFYIIILLILRPLGVKNWRLTDNKHYRFITMIVRFILSSIVLYHVFMLVGNVEQNVEDTFNNLAIIEQPQSNNAIDEMGQTIASKTPTVEVWAEETKSETKPKALEETNSIKSLTADEPLPDEATYARIRQTYQTQVRQLIAHFAFKLESDKRSRCYKQPGSSVVELNDYEILEIIPDKTVKYQYRFEVKKCISPAFPE</sequence>
<protein>
    <submittedName>
        <fullName evidence="2">Uncharacterized protein</fullName>
    </submittedName>
</protein>
<reference evidence="2 4" key="1">
    <citation type="submission" date="2016-07" db="EMBL/GenBank/DDBJ databases">
        <title>Whole-genome of two Shewanella species isolated from a digestive organ of sea cucumber Apostichopus japonicus Selenka 1867.</title>
        <authorList>
            <person name="Hong H.-H."/>
            <person name="Choi H."/>
            <person name="Cheon S."/>
            <person name="Oh J.-S."/>
            <person name="Lee H.-G."/>
            <person name="Park C."/>
        </authorList>
    </citation>
    <scope>NUCLEOTIDE SEQUENCE [LARGE SCALE GENOMIC DNA]</scope>
    <source>
        <strain evidence="2 4">CSB03KR</strain>
    </source>
</reference>
<organism evidence="2 4">
    <name type="scientific">Shewanella colwelliana</name>
    <name type="common">Alteromonas colwelliana</name>
    <dbReference type="NCBI Taxonomy" id="23"/>
    <lineage>
        <taxon>Bacteria</taxon>
        <taxon>Pseudomonadati</taxon>
        <taxon>Pseudomonadota</taxon>
        <taxon>Gammaproteobacteria</taxon>
        <taxon>Alteromonadales</taxon>
        <taxon>Shewanellaceae</taxon>
        <taxon>Shewanella</taxon>
    </lineage>
</organism>
<name>A0A1E5IP53_SHECO</name>
<evidence type="ECO:0000313" key="4">
    <source>
        <dbReference type="Proteomes" id="UP000095230"/>
    </source>
</evidence>
<dbReference type="EMBL" id="MCBT01000001">
    <property type="protein sequence ID" value="OEG75720.1"/>
    <property type="molecule type" value="Genomic_DNA"/>
</dbReference>
<dbReference type="EMBL" id="MCBT01000048">
    <property type="protein sequence ID" value="OEG72285.1"/>
    <property type="molecule type" value="Genomic_DNA"/>
</dbReference>
<proteinExistence type="predicted"/>
<accession>A0A1E5IP53</accession>
<evidence type="ECO:0000313" key="3">
    <source>
        <dbReference type="EMBL" id="OEG75720.1"/>
    </source>
</evidence>
<keyword evidence="1" id="KW-0812">Transmembrane</keyword>
<dbReference type="STRING" id="23.BEL05_04705"/>
<dbReference type="Proteomes" id="UP000095230">
    <property type="component" value="Unassembled WGS sequence"/>
</dbReference>